<dbReference type="EMBL" id="PHUJ01000001">
    <property type="protein sequence ID" value="PKB41372.1"/>
    <property type="molecule type" value="Genomic_DNA"/>
</dbReference>
<dbReference type="GO" id="GO:0016787">
    <property type="term" value="F:hydrolase activity"/>
    <property type="evidence" value="ECO:0007669"/>
    <property type="project" value="UniProtKB-KW"/>
</dbReference>
<dbReference type="PRINTS" id="PR01217">
    <property type="entry name" value="PRICHEXTENSN"/>
</dbReference>
<feature type="region of interest" description="Disordered" evidence="3">
    <location>
        <begin position="429"/>
        <end position="726"/>
    </location>
</feature>
<organism evidence="5 6">
    <name type="scientific">Pseudonocardia alni</name>
    <name type="common">Amycolata alni</name>
    <dbReference type="NCBI Taxonomy" id="33907"/>
    <lineage>
        <taxon>Bacteria</taxon>
        <taxon>Bacillati</taxon>
        <taxon>Actinomycetota</taxon>
        <taxon>Actinomycetes</taxon>
        <taxon>Pseudonocardiales</taxon>
        <taxon>Pseudonocardiaceae</taxon>
        <taxon>Pseudonocardia</taxon>
    </lineage>
</organism>
<feature type="compositionally biased region" description="Low complexity" evidence="3">
    <location>
        <begin position="656"/>
        <end position="670"/>
    </location>
</feature>
<accession>A0AA44ZSH5</accession>
<feature type="region of interest" description="Disordered" evidence="3">
    <location>
        <begin position="151"/>
        <end position="179"/>
    </location>
</feature>
<dbReference type="InterPro" id="IPR023346">
    <property type="entry name" value="Lysozyme-like_dom_sf"/>
</dbReference>
<feature type="region of interest" description="Disordered" evidence="3">
    <location>
        <begin position="1"/>
        <end position="22"/>
    </location>
</feature>
<evidence type="ECO:0000313" key="6">
    <source>
        <dbReference type="Proteomes" id="UP000232453"/>
    </source>
</evidence>
<feature type="region of interest" description="Disordered" evidence="3">
    <location>
        <begin position="197"/>
        <end position="385"/>
    </location>
</feature>
<comment type="similarity">
    <text evidence="1">Belongs to the transglycosylase family. Rpf subfamily.</text>
</comment>
<evidence type="ECO:0000256" key="2">
    <source>
        <dbReference type="ARBA" id="ARBA00022801"/>
    </source>
</evidence>
<feature type="compositionally biased region" description="Polar residues" evidence="3">
    <location>
        <begin position="512"/>
        <end position="522"/>
    </location>
</feature>
<feature type="compositionally biased region" description="Low complexity" evidence="3">
    <location>
        <begin position="617"/>
        <end position="629"/>
    </location>
</feature>
<feature type="compositionally biased region" description="Gly residues" evidence="3">
    <location>
        <begin position="636"/>
        <end position="646"/>
    </location>
</feature>
<feature type="compositionally biased region" description="Gly residues" evidence="3">
    <location>
        <begin position="601"/>
        <end position="616"/>
    </location>
</feature>
<feature type="compositionally biased region" description="Low complexity" evidence="3">
    <location>
        <begin position="269"/>
        <end position="278"/>
    </location>
</feature>
<feature type="domain" description="Resuscitation-promoting factor core lysozyme-like" evidence="4">
    <location>
        <begin position="725"/>
        <end position="798"/>
    </location>
</feature>
<proteinExistence type="inferred from homology"/>
<dbReference type="Proteomes" id="UP000232453">
    <property type="component" value="Unassembled WGS sequence"/>
</dbReference>
<feature type="compositionally biased region" description="Polar residues" evidence="3">
    <location>
        <begin position="563"/>
        <end position="578"/>
    </location>
</feature>
<dbReference type="AlphaFoldDB" id="A0AA44ZSH5"/>
<dbReference type="InterPro" id="IPR010618">
    <property type="entry name" value="RPF"/>
</dbReference>
<feature type="compositionally biased region" description="Low complexity" evidence="3">
    <location>
        <begin position="470"/>
        <end position="500"/>
    </location>
</feature>
<feature type="compositionally biased region" description="Pro residues" evidence="3">
    <location>
        <begin position="256"/>
        <end position="268"/>
    </location>
</feature>
<sequence length="805" mass="78196">MPLNRKRQPSWAEHLPPSHRGPAARRAAVAMLTAGALVGVTAFSLSPLPAELGLTALGCNQGKAAHTLAAARETRSQTRALLADLAVSNDTRAQGLAREIAGLGFTPATQPAGWRQKAVDVSDQLNALGSSSATADPHLRQVAARLARAGLGPTPADMLPKQPPPPEPGPIGELGQTLGGAADGAVDAVTGAGEAVKNVTAPKPAADSSTSASGPAAPNPRRQAEPPLPETCLSHAEATTAPAAAAPAAPAARPAPQKPAPAPAPTAPAAPTSSAAEPTPTPEPPSTSPDDDAAAQPDTGSSTSSEDPPAGDSDNNSDDSTDDTTSSSPEASTEPSTDSSDSSSDDTPATPDDTSGVGSADSESGGSSSSTSSNSSSGGGSAQDLEKARVAIQLVGELMQALGASPDPGAGDLRTSVLGSLDRDKLEKLGADPADLDKLDQLGDLTDQGGGSPHLSGPDSSESGSDRDSTSSTPSETPSGGSSDSESSSSSDSSTGSGSNDPGGSGTGSGSAQEPSTESAGTGSAGDAWEAGAEKLAEQVHQAADADPLAEQLAEKLDAAGIGSQNETGSSPSATADSGSAEPDEQGAGQGSSDGAEQPSTGGGDSTGTGSGGSQKGSGAAQQPQAGDPIQRPGATGSGTGSGTGSTGSTDAAQPQGSQGQDDTTSSGDGASSGNGAAGGGADGAGTPPGRQDQAGNAASADGEQPRDPEKAQAAAADDTAGEGARAATWDRLAQCESGGDWAIDTGNGYSGGLQFDQATWAAYGGTGSAHEASREQQIAIAEKVRADRDGYSAWPACSKKLGLA</sequence>
<dbReference type="Gene3D" id="1.10.530.10">
    <property type="match status" value="1"/>
</dbReference>
<keyword evidence="2" id="KW-0378">Hydrolase</keyword>
<dbReference type="SUPFAM" id="SSF53955">
    <property type="entry name" value="Lysozyme-like"/>
    <property type="match status" value="1"/>
</dbReference>
<evidence type="ECO:0000259" key="4">
    <source>
        <dbReference type="Pfam" id="PF06737"/>
    </source>
</evidence>
<comment type="caution">
    <text evidence="5">The sequence shown here is derived from an EMBL/GenBank/DDBJ whole genome shotgun (WGS) entry which is preliminary data.</text>
</comment>
<gene>
    <name evidence="5" type="ORF">ATL51_0034</name>
</gene>
<dbReference type="CDD" id="cd13925">
    <property type="entry name" value="RPF"/>
    <property type="match status" value="1"/>
</dbReference>
<reference evidence="5 6" key="1">
    <citation type="submission" date="2017-11" db="EMBL/GenBank/DDBJ databases">
        <title>Sequencing the genomes of 1000 actinobacteria strains.</title>
        <authorList>
            <person name="Klenk H.-P."/>
        </authorList>
    </citation>
    <scope>NUCLEOTIDE SEQUENCE [LARGE SCALE GENOMIC DNA]</scope>
    <source>
        <strain evidence="5 6">DSM 44104</strain>
    </source>
</reference>
<dbReference type="RefSeq" id="WP_374107444.1">
    <property type="nucleotide sequence ID" value="NZ_JBEZGR010000027.1"/>
</dbReference>
<feature type="compositionally biased region" description="Low complexity" evidence="3">
    <location>
        <begin position="712"/>
        <end position="726"/>
    </location>
</feature>
<feature type="compositionally biased region" description="Low complexity" evidence="3">
    <location>
        <begin position="323"/>
        <end position="376"/>
    </location>
</feature>
<evidence type="ECO:0000256" key="3">
    <source>
        <dbReference type="SAM" id="MobiDB-lite"/>
    </source>
</evidence>
<feature type="compositionally biased region" description="Gly residues" evidence="3">
    <location>
        <begin position="671"/>
        <end position="684"/>
    </location>
</feature>
<evidence type="ECO:0000313" key="5">
    <source>
        <dbReference type="EMBL" id="PKB41372.1"/>
    </source>
</evidence>
<name>A0AA44ZSH5_PSEA5</name>
<feature type="compositionally biased region" description="Basic and acidic residues" evidence="3">
    <location>
        <begin position="429"/>
        <end position="441"/>
    </location>
</feature>
<dbReference type="Pfam" id="PF06737">
    <property type="entry name" value="Transglycosylas"/>
    <property type="match status" value="1"/>
</dbReference>
<protein>
    <submittedName>
        <fullName evidence="5">Transglycosylase-like protein with SLT domain</fullName>
    </submittedName>
</protein>
<evidence type="ECO:0000256" key="1">
    <source>
        <dbReference type="ARBA" id="ARBA00010830"/>
    </source>
</evidence>
<feature type="compositionally biased region" description="Low complexity" evidence="3">
    <location>
        <begin position="236"/>
        <end position="255"/>
    </location>
</feature>